<dbReference type="InterPro" id="IPR006016">
    <property type="entry name" value="UspA"/>
</dbReference>
<accession>A0ABU1GZU2</accession>
<evidence type="ECO:0000313" key="7">
    <source>
        <dbReference type="Proteomes" id="UP001269375"/>
    </source>
</evidence>
<gene>
    <name evidence="6" type="ORF">QC825_13405</name>
</gene>
<dbReference type="PANTHER" id="PTHR46268:SF23">
    <property type="entry name" value="UNIVERSAL STRESS PROTEIN A-RELATED"/>
    <property type="match status" value="1"/>
</dbReference>
<dbReference type="PANTHER" id="PTHR46268">
    <property type="entry name" value="STRESS RESPONSE PROTEIN NHAX"/>
    <property type="match status" value="1"/>
</dbReference>
<organism evidence="6 7">
    <name type="scientific">Larsenimonas suaedae</name>
    <dbReference type="NCBI Taxonomy" id="1851019"/>
    <lineage>
        <taxon>Bacteria</taxon>
        <taxon>Pseudomonadati</taxon>
        <taxon>Pseudomonadota</taxon>
        <taxon>Gammaproteobacteria</taxon>
        <taxon>Oceanospirillales</taxon>
        <taxon>Halomonadaceae</taxon>
        <taxon>Larsenimonas</taxon>
    </lineage>
</organism>
<feature type="domain" description="UspA" evidence="5">
    <location>
        <begin position="144"/>
        <end position="283"/>
    </location>
</feature>
<keyword evidence="4" id="KW-0963">Cytoplasm</keyword>
<dbReference type="InterPro" id="IPR014729">
    <property type="entry name" value="Rossmann-like_a/b/a_fold"/>
</dbReference>
<evidence type="ECO:0000256" key="4">
    <source>
        <dbReference type="ARBA" id="ARBA00022490"/>
    </source>
</evidence>
<protein>
    <submittedName>
        <fullName evidence="6">Universal stress protein</fullName>
    </submittedName>
</protein>
<dbReference type="Gene3D" id="3.40.50.620">
    <property type="entry name" value="HUPs"/>
    <property type="match status" value="2"/>
</dbReference>
<dbReference type="SUPFAM" id="SSF52402">
    <property type="entry name" value="Adenine nucleotide alpha hydrolases-like"/>
    <property type="match status" value="2"/>
</dbReference>
<dbReference type="InterPro" id="IPR006015">
    <property type="entry name" value="Universal_stress_UspA"/>
</dbReference>
<dbReference type="EMBL" id="JARWAO010000008">
    <property type="protein sequence ID" value="MDR5897066.1"/>
    <property type="molecule type" value="Genomic_DNA"/>
</dbReference>
<comment type="subunit">
    <text evidence="3">Homodimer.</text>
</comment>
<evidence type="ECO:0000256" key="1">
    <source>
        <dbReference type="ARBA" id="ARBA00004496"/>
    </source>
</evidence>
<comment type="similarity">
    <text evidence="2">Belongs to the universal stress protein A family.</text>
</comment>
<evidence type="ECO:0000256" key="2">
    <source>
        <dbReference type="ARBA" id="ARBA00008791"/>
    </source>
</evidence>
<dbReference type="PRINTS" id="PR01438">
    <property type="entry name" value="UNVRSLSTRESS"/>
</dbReference>
<dbReference type="Proteomes" id="UP001269375">
    <property type="component" value="Unassembled WGS sequence"/>
</dbReference>
<sequence>MTQTLLLATDLSSECRAAMARAVLLANEHNARLDILHVLDPYLPASALKELEKAVTRTIESDIMDTCESLGVTRPNTLIQVVTGTPYAEIIREVYEQKADLAILGAHRKHHQQDLVTGTTVSRVMRRAPCPVMSISHSTKRTWQDVLVPIDFSLASRHTLKEVLMRFPDIRLTLLHVWDMPASRELASDPGYTKWRSAERTKLRHQLDIETERFMAEIDDVPDLELVLEQGDPTDILIQRVREQPPDLLALGSHGRIGIGRRTAGSLLERLLSETKCDIMLCRTW</sequence>
<dbReference type="CDD" id="cd00293">
    <property type="entry name" value="USP-like"/>
    <property type="match status" value="2"/>
</dbReference>
<evidence type="ECO:0000259" key="5">
    <source>
        <dbReference type="Pfam" id="PF00582"/>
    </source>
</evidence>
<name>A0ABU1GZU2_9GAMM</name>
<evidence type="ECO:0000313" key="6">
    <source>
        <dbReference type="EMBL" id="MDR5897066.1"/>
    </source>
</evidence>
<keyword evidence="7" id="KW-1185">Reference proteome</keyword>
<comment type="caution">
    <text evidence="6">The sequence shown here is derived from an EMBL/GenBank/DDBJ whole genome shotgun (WGS) entry which is preliminary data.</text>
</comment>
<proteinExistence type="inferred from homology"/>
<dbReference type="RefSeq" id="WP_251595150.1">
    <property type="nucleotide sequence ID" value="NZ_JAMLJI010000004.1"/>
</dbReference>
<comment type="subcellular location">
    <subcellularLocation>
        <location evidence="1">Cytoplasm</location>
    </subcellularLocation>
</comment>
<evidence type="ECO:0000256" key="3">
    <source>
        <dbReference type="ARBA" id="ARBA00011738"/>
    </source>
</evidence>
<reference evidence="6 7" key="1">
    <citation type="submission" date="2023-04" db="EMBL/GenBank/DDBJ databases">
        <title>A long-awaited taxogenomic arrangement of the family Halomonadaceae.</title>
        <authorList>
            <person name="De La Haba R."/>
            <person name="Chuvochina M."/>
            <person name="Wittouck S."/>
            <person name="Arahal D.R."/>
            <person name="Sanchez-Porro C."/>
            <person name="Hugenholtz P."/>
            <person name="Ventosa A."/>
        </authorList>
    </citation>
    <scope>NUCLEOTIDE SEQUENCE [LARGE SCALE GENOMIC DNA]</scope>
    <source>
        <strain evidence="6 7">DSM 22428</strain>
    </source>
</reference>
<feature type="domain" description="UspA" evidence="5">
    <location>
        <begin position="1"/>
        <end position="133"/>
    </location>
</feature>
<dbReference type="Pfam" id="PF00582">
    <property type="entry name" value="Usp"/>
    <property type="match status" value="2"/>
</dbReference>